<evidence type="ECO:0000313" key="2">
    <source>
        <dbReference type="Proteomes" id="UP001056120"/>
    </source>
</evidence>
<comment type="caution">
    <text evidence="1">The sequence shown here is derived from an EMBL/GenBank/DDBJ whole genome shotgun (WGS) entry which is preliminary data.</text>
</comment>
<accession>A0ACB9I3R8</accession>
<dbReference type="EMBL" id="CM042027">
    <property type="protein sequence ID" value="KAI3802218.1"/>
    <property type="molecule type" value="Genomic_DNA"/>
</dbReference>
<dbReference type="Proteomes" id="UP001056120">
    <property type="component" value="Linkage Group LG10"/>
</dbReference>
<evidence type="ECO:0000313" key="1">
    <source>
        <dbReference type="EMBL" id="KAI3802218.1"/>
    </source>
</evidence>
<name>A0ACB9I3R8_9ASTR</name>
<organism evidence="1 2">
    <name type="scientific">Smallanthus sonchifolius</name>
    <dbReference type="NCBI Taxonomy" id="185202"/>
    <lineage>
        <taxon>Eukaryota</taxon>
        <taxon>Viridiplantae</taxon>
        <taxon>Streptophyta</taxon>
        <taxon>Embryophyta</taxon>
        <taxon>Tracheophyta</taxon>
        <taxon>Spermatophyta</taxon>
        <taxon>Magnoliopsida</taxon>
        <taxon>eudicotyledons</taxon>
        <taxon>Gunneridae</taxon>
        <taxon>Pentapetalae</taxon>
        <taxon>asterids</taxon>
        <taxon>campanulids</taxon>
        <taxon>Asterales</taxon>
        <taxon>Asteraceae</taxon>
        <taxon>Asteroideae</taxon>
        <taxon>Heliantheae alliance</taxon>
        <taxon>Millerieae</taxon>
        <taxon>Smallanthus</taxon>
    </lineage>
</organism>
<reference evidence="1 2" key="2">
    <citation type="journal article" date="2022" name="Mol. Ecol. Resour.">
        <title>The genomes of chicory, endive, great burdock and yacon provide insights into Asteraceae paleo-polyploidization history and plant inulin production.</title>
        <authorList>
            <person name="Fan W."/>
            <person name="Wang S."/>
            <person name="Wang H."/>
            <person name="Wang A."/>
            <person name="Jiang F."/>
            <person name="Liu H."/>
            <person name="Zhao H."/>
            <person name="Xu D."/>
            <person name="Zhang Y."/>
        </authorList>
    </citation>
    <scope>NUCLEOTIDE SEQUENCE [LARGE SCALE GENOMIC DNA]</scope>
    <source>
        <strain evidence="2">cv. Yunnan</strain>
        <tissue evidence="1">Leaves</tissue>
    </source>
</reference>
<reference evidence="2" key="1">
    <citation type="journal article" date="2022" name="Mol. Ecol. Resour.">
        <title>The genomes of chicory, endive, great burdock and yacon provide insights into Asteraceae palaeo-polyploidization history and plant inulin production.</title>
        <authorList>
            <person name="Fan W."/>
            <person name="Wang S."/>
            <person name="Wang H."/>
            <person name="Wang A."/>
            <person name="Jiang F."/>
            <person name="Liu H."/>
            <person name="Zhao H."/>
            <person name="Xu D."/>
            <person name="Zhang Y."/>
        </authorList>
    </citation>
    <scope>NUCLEOTIDE SEQUENCE [LARGE SCALE GENOMIC DNA]</scope>
    <source>
        <strain evidence="2">cv. Yunnan</strain>
    </source>
</reference>
<protein>
    <submittedName>
        <fullName evidence="1">Uncharacterized protein</fullName>
    </submittedName>
</protein>
<sequence>MAMAGLCGGVIVALDGCGRRRRAAQVKKGGVRKVERCSTAAVAAVVASRGGERWETTRDYFQHGNWLG</sequence>
<gene>
    <name evidence="1" type="ORF">L1987_30348</name>
</gene>
<proteinExistence type="predicted"/>
<keyword evidence="2" id="KW-1185">Reference proteome</keyword>